<dbReference type="InterPro" id="IPR014810">
    <property type="entry name" value="Fcf2_C"/>
</dbReference>
<evidence type="ECO:0000256" key="2">
    <source>
        <dbReference type="ARBA" id="ARBA00023242"/>
    </source>
</evidence>
<dbReference type="PANTHER" id="PTHR21686:SF12">
    <property type="entry name" value="DEOXYNUCLEOTIDYLTRANSFERASE TERMINAL-INTERACTING PROTEIN 2"/>
    <property type="match status" value="1"/>
</dbReference>
<evidence type="ECO:0000259" key="3">
    <source>
        <dbReference type="Pfam" id="PF08698"/>
    </source>
</evidence>
<dbReference type="InterPro" id="IPR039883">
    <property type="entry name" value="Fcf2/DNTTIP2"/>
</dbReference>
<protein>
    <recommendedName>
        <fullName evidence="3">Fcf2 pre-rRNA processing C-terminal domain-containing protein</fullName>
    </recommendedName>
</protein>
<dbReference type="GO" id="GO:0006396">
    <property type="term" value="P:RNA processing"/>
    <property type="evidence" value="ECO:0007669"/>
    <property type="project" value="TreeGrafter"/>
</dbReference>
<name>A0A8J4PQU5_9MYCE</name>
<accession>A0A8J4PQU5</accession>
<comment type="caution">
    <text evidence="4">The sequence shown here is derived from an EMBL/GenBank/DDBJ whole genome shotgun (WGS) entry which is preliminary data.</text>
</comment>
<sequence>MVKKNTPTTTKKVDQDYDVLNLNNVSLGTKETKDTNTTINPLLDDFKIIDQLAKNTAIHLGKLVNQHKILSENSLLKKETSTISKQDFNNQLPTKLDLLKKKIKPVNENSSILPTKNKLKVNQENKKWYGFGEKEITDEMRQEAQLIRLQQFLDPTKRFNRDTASEELPEHFEIGTFENNSADYYNRFTNKEKKRGTLGDILANENMLDYIDTKSTKIFNQERTKVRKSKRFFKSKK</sequence>
<reference evidence="4" key="1">
    <citation type="submission" date="2020-01" db="EMBL/GenBank/DDBJ databases">
        <title>Development of genomics and gene disruption for Polysphondylium violaceum indicates a role for the polyketide synthase stlB in stalk morphogenesis.</title>
        <authorList>
            <person name="Narita B."/>
            <person name="Kawabe Y."/>
            <person name="Kin K."/>
            <person name="Saito T."/>
            <person name="Gibbs R."/>
            <person name="Kuspa A."/>
            <person name="Muzny D."/>
            <person name="Queller D."/>
            <person name="Richards S."/>
            <person name="Strassman J."/>
            <person name="Sucgang R."/>
            <person name="Worley K."/>
            <person name="Schaap P."/>
        </authorList>
    </citation>
    <scope>NUCLEOTIDE SEQUENCE</scope>
    <source>
        <strain evidence="4">QSvi11</strain>
    </source>
</reference>
<proteinExistence type="predicted"/>
<evidence type="ECO:0000313" key="5">
    <source>
        <dbReference type="Proteomes" id="UP000695562"/>
    </source>
</evidence>
<dbReference type="AlphaFoldDB" id="A0A8J4PQU5"/>
<evidence type="ECO:0000256" key="1">
    <source>
        <dbReference type="ARBA" id="ARBA00004604"/>
    </source>
</evidence>
<dbReference type="EMBL" id="AJWJ01000367">
    <property type="protein sequence ID" value="KAF2071512.1"/>
    <property type="molecule type" value="Genomic_DNA"/>
</dbReference>
<comment type="subcellular location">
    <subcellularLocation>
        <location evidence="1">Nucleus</location>
        <location evidence="1">Nucleolus</location>
    </subcellularLocation>
</comment>
<feature type="domain" description="Fcf2 pre-rRNA processing C-terminal" evidence="3">
    <location>
        <begin position="123"/>
        <end position="213"/>
    </location>
</feature>
<dbReference type="GO" id="GO:0005730">
    <property type="term" value="C:nucleolus"/>
    <property type="evidence" value="ECO:0007669"/>
    <property type="project" value="UniProtKB-SubCell"/>
</dbReference>
<organism evidence="4 5">
    <name type="scientific">Polysphondylium violaceum</name>
    <dbReference type="NCBI Taxonomy" id="133409"/>
    <lineage>
        <taxon>Eukaryota</taxon>
        <taxon>Amoebozoa</taxon>
        <taxon>Evosea</taxon>
        <taxon>Eumycetozoa</taxon>
        <taxon>Dictyostelia</taxon>
        <taxon>Dictyosteliales</taxon>
        <taxon>Dictyosteliaceae</taxon>
        <taxon>Polysphondylium</taxon>
    </lineage>
</organism>
<dbReference type="Proteomes" id="UP000695562">
    <property type="component" value="Unassembled WGS sequence"/>
</dbReference>
<keyword evidence="5" id="KW-1185">Reference proteome</keyword>
<keyword evidence="2" id="KW-0539">Nucleus</keyword>
<gene>
    <name evidence="4" type="ORF">CYY_007173</name>
</gene>
<dbReference type="OrthoDB" id="427886at2759"/>
<dbReference type="Pfam" id="PF08698">
    <property type="entry name" value="Fcf2"/>
    <property type="match status" value="1"/>
</dbReference>
<dbReference type="PANTHER" id="PTHR21686">
    <property type="entry name" value="DEOXYNUCLEOTIDYLTRANSFERASE TERMINAL-INTERACTING PROTEIN 2"/>
    <property type="match status" value="1"/>
</dbReference>
<evidence type="ECO:0000313" key="4">
    <source>
        <dbReference type="EMBL" id="KAF2071512.1"/>
    </source>
</evidence>
<dbReference type="GO" id="GO:0003723">
    <property type="term" value="F:RNA binding"/>
    <property type="evidence" value="ECO:0007669"/>
    <property type="project" value="TreeGrafter"/>
</dbReference>